<dbReference type="HOGENOM" id="CLU_937033_0_0_1"/>
<dbReference type="EMBL" id="GL385398">
    <property type="protein sequence ID" value="EJT74850.1"/>
    <property type="molecule type" value="Genomic_DNA"/>
</dbReference>
<name>J3P599_GAET3</name>
<keyword evidence="4" id="KW-1185">Reference proteome</keyword>
<evidence type="ECO:0000313" key="2">
    <source>
        <dbReference type="EMBL" id="EJT74850.1"/>
    </source>
</evidence>
<dbReference type="RefSeq" id="XP_009224794.1">
    <property type="nucleotide sequence ID" value="XM_009226530.1"/>
</dbReference>
<dbReference type="AlphaFoldDB" id="J3P599"/>
<dbReference type="Pfam" id="PF15891">
    <property type="entry name" value="Nuc_deoxyri_tr2"/>
    <property type="match status" value="1"/>
</dbReference>
<evidence type="ECO:0000256" key="1">
    <source>
        <dbReference type="SAM" id="MobiDB-lite"/>
    </source>
</evidence>
<dbReference type="Proteomes" id="UP000006039">
    <property type="component" value="Unassembled WGS sequence"/>
</dbReference>
<dbReference type="GeneID" id="20349146"/>
<reference evidence="3" key="4">
    <citation type="journal article" date="2015" name="G3 (Bethesda)">
        <title>Genome sequences of three phytopathogenic species of the Magnaporthaceae family of fungi.</title>
        <authorList>
            <person name="Okagaki L.H."/>
            <person name="Nunes C.C."/>
            <person name="Sailsbery J."/>
            <person name="Clay B."/>
            <person name="Brown D."/>
            <person name="John T."/>
            <person name="Oh Y."/>
            <person name="Young N."/>
            <person name="Fitzgerald M."/>
            <person name="Haas B.J."/>
            <person name="Zeng Q."/>
            <person name="Young S."/>
            <person name="Adiconis X."/>
            <person name="Fan L."/>
            <person name="Levin J.Z."/>
            <person name="Mitchell T.K."/>
            <person name="Okubara P.A."/>
            <person name="Farman M.L."/>
            <person name="Kohn L.M."/>
            <person name="Birren B."/>
            <person name="Ma L.-J."/>
            <person name="Dean R.A."/>
        </authorList>
    </citation>
    <scope>NUCLEOTIDE SEQUENCE</scope>
    <source>
        <strain evidence="3">R3-111a-1</strain>
    </source>
</reference>
<proteinExistence type="predicted"/>
<dbReference type="VEuPathDB" id="FungiDB:GGTG_08688"/>
<sequence>MDSTIQPPFDLPIHPPQRGFNAYIPPDLGRPLSDQARREYDEIKRKHIGSLPDPSAYVPPAYESPVSYDRRAYIELRKNFPPRLRLDGPSETISHPDPTSHSAQTPVLSSNRTMAQVIKAPGREPIDDAQKVVYLAGMTSPPDADWRDELADALSHLRHVTIADPFRPDWDAEWEEEMSPKSFTDHVRWELDMQERADVLVIHFGGRLDAASFEGRTNGGAALGELPKTPVSLLELGLRAGSGRRCMVVCNDGYWRRGNVLLVCERYSIPVFPSIGKLSKVLEEELAKAAPAKNNHA</sequence>
<dbReference type="eggNOG" id="ENOG502SJ1A">
    <property type="taxonomic scope" value="Eukaryota"/>
</dbReference>
<evidence type="ECO:0000313" key="4">
    <source>
        <dbReference type="Proteomes" id="UP000006039"/>
    </source>
</evidence>
<feature type="compositionally biased region" description="Polar residues" evidence="1">
    <location>
        <begin position="91"/>
        <end position="108"/>
    </location>
</feature>
<dbReference type="OrthoDB" id="2893324at2759"/>
<dbReference type="InterPro" id="IPR039470">
    <property type="entry name" value="Nuc_deoxyri_tr2"/>
</dbReference>
<feature type="region of interest" description="Disordered" evidence="1">
    <location>
        <begin position="84"/>
        <end position="108"/>
    </location>
</feature>
<accession>J3P599</accession>
<reference evidence="4" key="1">
    <citation type="submission" date="2010-07" db="EMBL/GenBank/DDBJ databases">
        <title>The genome sequence of Gaeumannomyces graminis var. tritici strain R3-111a-1.</title>
        <authorList>
            <consortium name="The Broad Institute Genome Sequencing Platform"/>
            <person name="Ma L.-J."/>
            <person name="Dead R."/>
            <person name="Young S."/>
            <person name="Zeng Q."/>
            <person name="Koehrsen M."/>
            <person name="Alvarado L."/>
            <person name="Berlin A."/>
            <person name="Chapman S.B."/>
            <person name="Chen Z."/>
            <person name="Freedman E."/>
            <person name="Gellesch M."/>
            <person name="Goldberg J."/>
            <person name="Griggs A."/>
            <person name="Gujja S."/>
            <person name="Heilman E.R."/>
            <person name="Heiman D."/>
            <person name="Hepburn T."/>
            <person name="Howarth C."/>
            <person name="Jen D."/>
            <person name="Larson L."/>
            <person name="Mehta T."/>
            <person name="Neiman D."/>
            <person name="Pearson M."/>
            <person name="Roberts A."/>
            <person name="Saif S."/>
            <person name="Shea T."/>
            <person name="Shenoy N."/>
            <person name="Sisk P."/>
            <person name="Stolte C."/>
            <person name="Sykes S."/>
            <person name="Walk T."/>
            <person name="White J."/>
            <person name="Yandava C."/>
            <person name="Haas B."/>
            <person name="Nusbaum C."/>
            <person name="Birren B."/>
        </authorList>
    </citation>
    <scope>NUCLEOTIDE SEQUENCE [LARGE SCALE GENOMIC DNA]</scope>
    <source>
        <strain evidence="4">R3-111a-1</strain>
    </source>
</reference>
<evidence type="ECO:0000313" key="3">
    <source>
        <dbReference type="EnsemblFungi" id="EJT74850"/>
    </source>
</evidence>
<reference evidence="3" key="5">
    <citation type="submission" date="2018-04" db="UniProtKB">
        <authorList>
            <consortium name="EnsemblFungi"/>
        </authorList>
    </citation>
    <scope>IDENTIFICATION</scope>
    <source>
        <strain evidence="3">R3-111a-1</strain>
    </source>
</reference>
<protein>
    <submittedName>
        <fullName evidence="2 3">Uncharacterized protein</fullName>
    </submittedName>
</protein>
<reference evidence="2" key="2">
    <citation type="submission" date="2010-07" db="EMBL/GenBank/DDBJ databases">
        <authorList>
            <consortium name="The Broad Institute Genome Sequencing Platform"/>
            <consortium name="Broad Institute Genome Sequencing Center for Infectious Disease"/>
            <person name="Ma L.-J."/>
            <person name="Dead R."/>
            <person name="Young S."/>
            <person name="Zeng Q."/>
            <person name="Koehrsen M."/>
            <person name="Alvarado L."/>
            <person name="Berlin A."/>
            <person name="Chapman S.B."/>
            <person name="Chen Z."/>
            <person name="Freedman E."/>
            <person name="Gellesch M."/>
            <person name="Goldberg J."/>
            <person name="Griggs A."/>
            <person name="Gujja S."/>
            <person name="Heilman E.R."/>
            <person name="Heiman D."/>
            <person name="Hepburn T."/>
            <person name="Howarth C."/>
            <person name="Jen D."/>
            <person name="Larson L."/>
            <person name="Mehta T."/>
            <person name="Neiman D."/>
            <person name="Pearson M."/>
            <person name="Roberts A."/>
            <person name="Saif S."/>
            <person name="Shea T."/>
            <person name="Shenoy N."/>
            <person name="Sisk P."/>
            <person name="Stolte C."/>
            <person name="Sykes S."/>
            <person name="Walk T."/>
            <person name="White J."/>
            <person name="Yandava C."/>
            <person name="Haas B."/>
            <person name="Nusbaum C."/>
            <person name="Birren B."/>
        </authorList>
    </citation>
    <scope>NUCLEOTIDE SEQUENCE</scope>
    <source>
        <strain evidence="2">R3-111a-1</strain>
    </source>
</reference>
<dbReference type="EnsemblFungi" id="EJT74850">
    <property type="protein sequence ID" value="EJT74850"/>
    <property type="gene ID" value="GGTG_08688"/>
</dbReference>
<reference evidence="2" key="3">
    <citation type="submission" date="2010-09" db="EMBL/GenBank/DDBJ databases">
        <title>Annotation of Gaeumannomyces graminis var. tritici R3-111a-1.</title>
        <authorList>
            <consortium name="The Broad Institute Genome Sequencing Platform"/>
            <person name="Ma L.-J."/>
            <person name="Dead R."/>
            <person name="Young S.K."/>
            <person name="Zeng Q."/>
            <person name="Gargeya S."/>
            <person name="Fitzgerald M."/>
            <person name="Haas B."/>
            <person name="Abouelleil A."/>
            <person name="Alvarado L."/>
            <person name="Arachchi H.M."/>
            <person name="Berlin A."/>
            <person name="Brown A."/>
            <person name="Chapman S.B."/>
            <person name="Chen Z."/>
            <person name="Dunbar C."/>
            <person name="Freedman E."/>
            <person name="Gearin G."/>
            <person name="Gellesch M."/>
            <person name="Goldberg J."/>
            <person name="Griggs A."/>
            <person name="Gujja S."/>
            <person name="Heiman D."/>
            <person name="Howarth C."/>
            <person name="Larson L."/>
            <person name="Lui A."/>
            <person name="MacDonald P.J.P."/>
            <person name="Mehta T."/>
            <person name="Montmayeur A."/>
            <person name="Murphy C."/>
            <person name="Neiman D."/>
            <person name="Pearson M."/>
            <person name="Priest M."/>
            <person name="Roberts A."/>
            <person name="Saif S."/>
            <person name="Shea T."/>
            <person name="Shenoy N."/>
            <person name="Sisk P."/>
            <person name="Stolte C."/>
            <person name="Sykes S."/>
            <person name="Yandava C."/>
            <person name="Wortman J."/>
            <person name="Nusbaum C."/>
            <person name="Birren B."/>
        </authorList>
    </citation>
    <scope>NUCLEOTIDE SEQUENCE</scope>
    <source>
        <strain evidence="2">R3-111a-1</strain>
    </source>
</reference>
<dbReference type="Gene3D" id="3.40.50.450">
    <property type="match status" value="1"/>
</dbReference>
<organism evidence="2">
    <name type="scientific">Gaeumannomyces tritici (strain R3-111a-1)</name>
    <name type="common">Wheat and barley take-all root rot fungus</name>
    <name type="synonym">Gaeumannomyces graminis var. tritici</name>
    <dbReference type="NCBI Taxonomy" id="644352"/>
    <lineage>
        <taxon>Eukaryota</taxon>
        <taxon>Fungi</taxon>
        <taxon>Dikarya</taxon>
        <taxon>Ascomycota</taxon>
        <taxon>Pezizomycotina</taxon>
        <taxon>Sordariomycetes</taxon>
        <taxon>Sordariomycetidae</taxon>
        <taxon>Magnaporthales</taxon>
        <taxon>Magnaporthaceae</taxon>
        <taxon>Gaeumannomyces</taxon>
    </lineage>
</organism>
<gene>
    <name evidence="3" type="primary">20349146</name>
    <name evidence="2" type="ORF">GGTG_08688</name>
</gene>